<protein>
    <submittedName>
        <fullName evidence="2">Uncharacterized protein</fullName>
    </submittedName>
</protein>
<feature type="coiled-coil region" evidence="1">
    <location>
        <begin position="4"/>
        <end position="38"/>
    </location>
</feature>
<proteinExistence type="predicted"/>
<name>A0A6L6XWX9_9ACTN</name>
<comment type="caution">
    <text evidence="2">The sequence shown here is derived from an EMBL/GenBank/DDBJ whole genome shotgun (WGS) entry which is preliminary data.</text>
</comment>
<keyword evidence="1" id="KW-0175">Coiled coil</keyword>
<evidence type="ECO:0000313" key="3">
    <source>
        <dbReference type="Proteomes" id="UP000473525"/>
    </source>
</evidence>
<accession>A0A6L6XWX9</accession>
<dbReference type="EMBL" id="WSEK01000005">
    <property type="protein sequence ID" value="MVQ51568.1"/>
    <property type="molecule type" value="Genomic_DNA"/>
</dbReference>
<evidence type="ECO:0000313" key="2">
    <source>
        <dbReference type="EMBL" id="MVQ51568.1"/>
    </source>
</evidence>
<organism evidence="2 3">
    <name type="scientific">Nocardioides agri</name>
    <dbReference type="NCBI Taxonomy" id="2682843"/>
    <lineage>
        <taxon>Bacteria</taxon>
        <taxon>Bacillati</taxon>
        <taxon>Actinomycetota</taxon>
        <taxon>Actinomycetes</taxon>
        <taxon>Propionibacteriales</taxon>
        <taxon>Nocardioidaceae</taxon>
        <taxon>Nocardioides</taxon>
    </lineage>
</organism>
<sequence>MSVVELVEQSAEVALLRAAELQRRMRDAQDAGDDSMAECCAEMRRLVGDVATLRNAAMLLQRRAAYADLLPA</sequence>
<evidence type="ECO:0000256" key="1">
    <source>
        <dbReference type="SAM" id="Coils"/>
    </source>
</evidence>
<keyword evidence="3" id="KW-1185">Reference proteome</keyword>
<dbReference type="RefSeq" id="WP_157346498.1">
    <property type="nucleotide sequence ID" value="NZ_WSEK01000005.1"/>
</dbReference>
<dbReference type="AlphaFoldDB" id="A0A6L6XWX9"/>
<dbReference type="Proteomes" id="UP000473525">
    <property type="component" value="Unassembled WGS sequence"/>
</dbReference>
<gene>
    <name evidence="2" type="ORF">GON03_20510</name>
</gene>
<reference evidence="2 3" key="1">
    <citation type="submission" date="2019-12" db="EMBL/GenBank/DDBJ databases">
        <authorList>
            <person name="Huq M.A."/>
        </authorList>
    </citation>
    <scope>NUCLEOTIDE SEQUENCE [LARGE SCALE GENOMIC DNA]</scope>
    <source>
        <strain evidence="2 3">MAH-18</strain>
    </source>
</reference>